<dbReference type="GO" id="GO:0008154">
    <property type="term" value="P:actin polymerization or depolymerization"/>
    <property type="evidence" value="ECO:0007669"/>
    <property type="project" value="TreeGrafter"/>
</dbReference>
<keyword evidence="1" id="KW-0677">Repeat</keyword>
<evidence type="ECO:0000313" key="3">
    <source>
        <dbReference type="EMBL" id="KAJ9592575.1"/>
    </source>
</evidence>
<dbReference type="InterPro" id="IPR007123">
    <property type="entry name" value="Gelsolin-like_dom"/>
</dbReference>
<dbReference type="AlphaFoldDB" id="A0AAD8A5K6"/>
<proteinExistence type="predicted"/>
<dbReference type="GO" id="GO:0051015">
    <property type="term" value="F:actin filament binding"/>
    <property type="evidence" value="ECO:0007669"/>
    <property type="project" value="InterPro"/>
</dbReference>
<feature type="domain" description="Gelsolin-like" evidence="2">
    <location>
        <begin position="76"/>
        <end position="155"/>
    </location>
</feature>
<dbReference type="InterPro" id="IPR029006">
    <property type="entry name" value="ADF-H/Gelsolin-like_dom_sf"/>
</dbReference>
<dbReference type="PRINTS" id="PR00597">
    <property type="entry name" value="GELSOLIN"/>
</dbReference>
<dbReference type="GO" id="GO:0051016">
    <property type="term" value="P:barbed-end actin filament capping"/>
    <property type="evidence" value="ECO:0007669"/>
    <property type="project" value="TreeGrafter"/>
</dbReference>
<gene>
    <name evidence="3" type="ORF">L9F63_015750</name>
</gene>
<evidence type="ECO:0000259" key="2">
    <source>
        <dbReference type="Pfam" id="PF00626"/>
    </source>
</evidence>
<dbReference type="GO" id="GO:0051014">
    <property type="term" value="P:actin filament severing"/>
    <property type="evidence" value="ECO:0007669"/>
    <property type="project" value="TreeGrafter"/>
</dbReference>
<accession>A0AAD8A5K6</accession>
<reference evidence="3" key="1">
    <citation type="journal article" date="2023" name="IScience">
        <title>Live-bearing cockroach genome reveals convergent evolutionary mechanisms linked to viviparity in insects and beyond.</title>
        <authorList>
            <person name="Fouks B."/>
            <person name="Harrison M.C."/>
            <person name="Mikhailova A.A."/>
            <person name="Marchal E."/>
            <person name="English S."/>
            <person name="Carruthers M."/>
            <person name="Jennings E.C."/>
            <person name="Chiamaka E.L."/>
            <person name="Frigard R.A."/>
            <person name="Pippel M."/>
            <person name="Attardo G.M."/>
            <person name="Benoit J.B."/>
            <person name="Bornberg-Bauer E."/>
            <person name="Tobe S.S."/>
        </authorList>
    </citation>
    <scope>NUCLEOTIDE SEQUENCE</scope>
    <source>
        <strain evidence="3">Stay&amp;Tobe</strain>
    </source>
</reference>
<dbReference type="GO" id="GO:0005737">
    <property type="term" value="C:cytoplasm"/>
    <property type="evidence" value="ECO:0007669"/>
    <property type="project" value="TreeGrafter"/>
</dbReference>
<evidence type="ECO:0000313" key="4">
    <source>
        <dbReference type="Proteomes" id="UP001233999"/>
    </source>
</evidence>
<dbReference type="CDD" id="cd11290">
    <property type="entry name" value="gelsolin_S1_like"/>
    <property type="match status" value="1"/>
</dbReference>
<dbReference type="PANTHER" id="PTHR11977">
    <property type="entry name" value="VILLIN"/>
    <property type="match status" value="1"/>
</dbReference>
<dbReference type="Pfam" id="PF00626">
    <property type="entry name" value="Gelsolin"/>
    <property type="match status" value="1"/>
</dbReference>
<sequence>MVNIDQPVLVGLHRSECTIMVSRSVFVALALLCACFVLANAAVSVTSSTKRPVVQDPAFSGAGTQPGLQIWRVERFNVVSVPAEKHGKFHIGDSYLVLNTKNNRRSWDIHSWHGNETSNDESAVAAMKMVELDNLLGGGPVQHREDQGEESQMFRNYFPNGIEYLPGGVASGLRHVPRPN</sequence>
<dbReference type="EMBL" id="JASPKZ010003830">
    <property type="protein sequence ID" value="KAJ9592575.1"/>
    <property type="molecule type" value="Genomic_DNA"/>
</dbReference>
<dbReference type="PANTHER" id="PTHR11977:SF123">
    <property type="entry name" value="GELSOLIN"/>
    <property type="match status" value="1"/>
</dbReference>
<dbReference type="SMART" id="SM00262">
    <property type="entry name" value="GEL"/>
    <property type="match status" value="1"/>
</dbReference>
<dbReference type="Proteomes" id="UP001233999">
    <property type="component" value="Unassembled WGS sequence"/>
</dbReference>
<comment type="caution">
    <text evidence="3">The sequence shown here is derived from an EMBL/GenBank/DDBJ whole genome shotgun (WGS) entry which is preliminary data.</text>
</comment>
<dbReference type="Gene3D" id="3.40.20.10">
    <property type="entry name" value="Severin"/>
    <property type="match status" value="1"/>
</dbReference>
<evidence type="ECO:0000256" key="1">
    <source>
        <dbReference type="ARBA" id="ARBA00022737"/>
    </source>
</evidence>
<dbReference type="SUPFAM" id="SSF55753">
    <property type="entry name" value="Actin depolymerizing proteins"/>
    <property type="match status" value="1"/>
</dbReference>
<dbReference type="GO" id="GO:0015629">
    <property type="term" value="C:actin cytoskeleton"/>
    <property type="evidence" value="ECO:0007669"/>
    <property type="project" value="TreeGrafter"/>
</dbReference>
<keyword evidence="4" id="KW-1185">Reference proteome</keyword>
<dbReference type="InterPro" id="IPR007122">
    <property type="entry name" value="Villin/Gelsolin"/>
</dbReference>
<organism evidence="3 4">
    <name type="scientific">Diploptera punctata</name>
    <name type="common">Pacific beetle cockroach</name>
    <dbReference type="NCBI Taxonomy" id="6984"/>
    <lineage>
        <taxon>Eukaryota</taxon>
        <taxon>Metazoa</taxon>
        <taxon>Ecdysozoa</taxon>
        <taxon>Arthropoda</taxon>
        <taxon>Hexapoda</taxon>
        <taxon>Insecta</taxon>
        <taxon>Pterygota</taxon>
        <taxon>Neoptera</taxon>
        <taxon>Polyneoptera</taxon>
        <taxon>Dictyoptera</taxon>
        <taxon>Blattodea</taxon>
        <taxon>Blaberoidea</taxon>
        <taxon>Blaberidae</taxon>
        <taxon>Diplopterinae</taxon>
        <taxon>Diploptera</taxon>
    </lineage>
</organism>
<reference evidence="3" key="2">
    <citation type="submission" date="2023-05" db="EMBL/GenBank/DDBJ databases">
        <authorList>
            <person name="Fouks B."/>
        </authorList>
    </citation>
    <scope>NUCLEOTIDE SEQUENCE</scope>
    <source>
        <strain evidence="3">Stay&amp;Tobe</strain>
        <tissue evidence="3">Testes</tissue>
    </source>
</reference>
<protein>
    <recommendedName>
        <fullName evidence="2">Gelsolin-like domain-containing protein</fullName>
    </recommendedName>
</protein>
<name>A0AAD8A5K6_DIPPU</name>
<dbReference type="GO" id="GO:0005546">
    <property type="term" value="F:phosphatidylinositol-4,5-bisphosphate binding"/>
    <property type="evidence" value="ECO:0007669"/>
    <property type="project" value="TreeGrafter"/>
</dbReference>